<organism evidence="3 4">
    <name type="scientific">Bythopirellula polymerisocia</name>
    <dbReference type="NCBI Taxonomy" id="2528003"/>
    <lineage>
        <taxon>Bacteria</taxon>
        <taxon>Pseudomonadati</taxon>
        <taxon>Planctomycetota</taxon>
        <taxon>Planctomycetia</taxon>
        <taxon>Pirellulales</taxon>
        <taxon>Lacipirellulaceae</taxon>
        <taxon>Bythopirellula</taxon>
    </lineage>
</organism>
<reference evidence="3 4" key="1">
    <citation type="submission" date="2019-02" db="EMBL/GenBank/DDBJ databases">
        <title>Deep-cultivation of Planctomycetes and their phenomic and genomic characterization uncovers novel biology.</title>
        <authorList>
            <person name="Wiegand S."/>
            <person name="Jogler M."/>
            <person name="Boedeker C."/>
            <person name="Pinto D."/>
            <person name="Vollmers J."/>
            <person name="Rivas-Marin E."/>
            <person name="Kohn T."/>
            <person name="Peeters S.H."/>
            <person name="Heuer A."/>
            <person name="Rast P."/>
            <person name="Oberbeckmann S."/>
            <person name="Bunk B."/>
            <person name="Jeske O."/>
            <person name="Meyerdierks A."/>
            <person name="Storesund J.E."/>
            <person name="Kallscheuer N."/>
            <person name="Luecker S."/>
            <person name="Lage O.M."/>
            <person name="Pohl T."/>
            <person name="Merkel B.J."/>
            <person name="Hornburger P."/>
            <person name="Mueller R.-W."/>
            <person name="Bruemmer F."/>
            <person name="Labrenz M."/>
            <person name="Spormann A.M."/>
            <person name="Op Den Camp H."/>
            <person name="Overmann J."/>
            <person name="Amann R."/>
            <person name="Jetten M.S.M."/>
            <person name="Mascher T."/>
            <person name="Medema M.H."/>
            <person name="Devos D.P."/>
            <person name="Kaster A.-K."/>
            <person name="Ovreas L."/>
            <person name="Rohde M."/>
            <person name="Galperin M.Y."/>
            <person name="Jogler C."/>
        </authorList>
    </citation>
    <scope>NUCLEOTIDE SEQUENCE [LARGE SCALE GENOMIC DNA]</scope>
    <source>
        <strain evidence="3 4">Pla144</strain>
    </source>
</reference>
<comment type="caution">
    <text evidence="3">The sequence shown here is derived from an EMBL/GenBank/DDBJ whole genome shotgun (WGS) entry which is preliminary data.</text>
</comment>
<dbReference type="EMBL" id="SJPS01000003">
    <property type="protein sequence ID" value="TWU27560.1"/>
    <property type="molecule type" value="Genomic_DNA"/>
</dbReference>
<dbReference type="Proteomes" id="UP000318437">
    <property type="component" value="Unassembled WGS sequence"/>
</dbReference>
<dbReference type="RefSeq" id="WP_146450750.1">
    <property type="nucleotide sequence ID" value="NZ_SJPS01000003.1"/>
</dbReference>
<evidence type="ECO:0000256" key="1">
    <source>
        <dbReference type="SAM" id="Phobius"/>
    </source>
</evidence>
<dbReference type="InterPro" id="IPR013424">
    <property type="entry name" value="Ice-binding_C"/>
</dbReference>
<evidence type="ECO:0000259" key="2">
    <source>
        <dbReference type="Pfam" id="PF07589"/>
    </source>
</evidence>
<evidence type="ECO:0000313" key="3">
    <source>
        <dbReference type="EMBL" id="TWU27560.1"/>
    </source>
</evidence>
<sequence precursor="true">MIANSRIHYAVICAMMITGADASAVLVTYDGGTPSRPVSVSGIAINTQIYDVTFTFNNNGALSPLRVGDLPDADIPAARLALNSLLNTQVVDSSQTVIIFQPNVDSEAPEAGVKFQTNGWLNADNRLLPLWTNHTETAGEFLGTVFDAPGTGFAQFTAVPEPSAFLCLGLVGMGLLGFKKLKQNRVTK</sequence>
<keyword evidence="1" id="KW-0472">Membrane</keyword>
<keyword evidence="4" id="KW-1185">Reference proteome</keyword>
<dbReference type="Pfam" id="PF07589">
    <property type="entry name" value="PEP-CTERM"/>
    <property type="match status" value="1"/>
</dbReference>
<feature type="transmembrane region" description="Helical" evidence="1">
    <location>
        <begin position="7"/>
        <end position="29"/>
    </location>
</feature>
<accession>A0A5C6CSM8</accession>
<dbReference type="AlphaFoldDB" id="A0A5C6CSM8"/>
<gene>
    <name evidence="3" type="ORF">Pla144_23370</name>
</gene>
<feature type="transmembrane region" description="Helical" evidence="1">
    <location>
        <begin position="162"/>
        <end position="178"/>
    </location>
</feature>
<name>A0A5C6CSM8_9BACT</name>
<protein>
    <recommendedName>
        <fullName evidence="2">Ice-binding protein C-terminal domain-containing protein</fullName>
    </recommendedName>
</protein>
<evidence type="ECO:0000313" key="4">
    <source>
        <dbReference type="Proteomes" id="UP000318437"/>
    </source>
</evidence>
<keyword evidence="1" id="KW-1133">Transmembrane helix</keyword>
<keyword evidence="1" id="KW-0812">Transmembrane</keyword>
<feature type="domain" description="Ice-binding protein C-terminal" evidence="2">
    <location>
        <begin position="158"/>
        <end position="178"/>
    </location>
</feature>
<dbReference type="NCBIfam" id="TIGR02595">
    <property type="entry name" value="PEP_CTERM"/>
    <property type="match status" value="1"/>
</dbReference>
<proteinExistence type="predicted"/>